<dbReference type="CDD" id="cd05288">
    <property type="entry name" value="PGDH"/>
    <property type="match status" value="1"/>
</dbReference>
<evidence type="ECO:0000313" key="4">
    <source>
        <dbReference type="Proteomes" id="UP000280434"/>
    </source>
</evidence>
<dbReference type="OrthoDB" id="9805663at2"/>
<dbReference type="InterPro" id="IPR020843">
    <property type="entry name" value="ER"/>
</dbReference>
<dbReference type="GO" id="GO:0016628">
    <property type="term" value="F:oxidoreductase activity, acting on the CH-CH group of donors, NAD or NADP as acceptor"/>
    <property type="evidence" value="ECO:0007669"/>
    <property type="project" value="InterPro"/>
</dbReference>
<protein>
    <submittedName>
        <fullName evidence="3">NADP-dependent oxidoreductase</fullName>
    </submittedName>
</protein>
<feature type="domain" description="Enoyl reductase (ER)" evidence="2">
    <location>
        <begin position="21"/>
        <end position="345"/>
    </location>
</feature>
<dbReference type="InterPro" id="IPR036291">
    <property type="entry name" value="NAD(P)-bd_dom_sf"/>
</dbReference>
<dbReference type="Pfam" id="PF16884">
    <property type="entry name" value="ADH_N_2"/>
    <property type="match status" value="1"/>
</dbReference>
<dbReference type="Gene3D" id="3.90.180.10">
    <property type="entry name" value="Medium-chain alcohol dehydrogenases, catalytic domain"/>
    <property type="match status" value="1"/>
</dbReference>
<dbReference type="RefSeq" id="WP_121275688.1">
    <property type="nucleotide sequence ID" value="NZ_RBZV01000001.1"/>
</dbReference>
<dbReference type="Proteomes" id="UP000280434">
    <property type="component" value="Unassembled WGS sequence"/>
</dbReference>
<dbReference type="EMBL" id="RBZV01000001">
    <property type="protein sequence ID" value="RKP52632.1"/>
    <property type="molecule type" value="Genomic_DNA"/>
</dbReference>
<evidence type="ECO:0000256" key="1">
    <source>
        <dbReference type="ARBA" id="ARBA00023002"/>
    </source>
</evidence>
<keyword evidence="1" id="KW-0560">Oxidoreductase</keyword>
<organism evidence="3 4">
    <name type="scientific">Trinickia fusca</name>
    <dbReference type="NCBI Taxonomy" id="2419777"/>
    <lineage>
        <taxon>Bacteria</taxon>
        <taxon>Pseudomonadati</taxon>
        <taxon>Pseudomonadota</taxon>
        <taxon>Betaproteobacteria</taxon>
        <taxon>Burkholderiales</taxon>
        <taxon>Burkholderiaceae</taxon>
        <taxon>Trinickia</taxon>
    </lineage>
</organism>
<evidence type="ECO:0000313" key="3">
    <source>
        <dbReference type="EMBL" id="RKP52632.1"/>
    </source>
</evidence>
<dbReference type="InterPro" id="IPR013149">
    <property type="entry name" value="ADH-like_C"/>
</dbReference>
<comment type="caution">
    <text evidence="3">The sequence shown here is derived from an EMBL/GenBank/DDBJ whole genome shotgun (WGS) entry which is preliminary data.</text>
</comment>
<dbReference type="SUPFAM" id="SSF50129">
    <property type="entry name" value="GroES-like"/>
    <property type="match status" value="1"/>
</dbReference>
<evidence type="ECO:0000259" key="2">
    <source>
        <dbReference type="SMART" id="SM00829"/>
    </source>
</evidence>
<gene>
    <name evidence="3" type="ORF">D7S89_03785</name>
</gene>
<reference evidence="3 4" key="1">
    <citation type="submission" date="2018-10" db="EMBL/GenBank/DDBJ databases">
        <title>Paraburkholderia sp. 7MK8-2, isolated from soil.</title>
        <authorList>
            <person name="Gao Z.-H."/>
            <person name="Qiu L.-H."/>
        </authorList>
    </citation>
    <scope>NUCLEOTIDE SEQUENCE [LARGE SCALE GENOMIC DNA]</scope>
    <source>
        <strain evidence="3 4">7MK8-2</strain>
    </source>
</reference>
<dbReference type="InterPro" id="IPR041694">
    <property type="entry name" value="ADH_N_2"/>
</dbReference>
<accession>A0A494XS39</accession>
<dbReference type="Gene3D" id="3.40.50.720">
    <property type="entry name" value="NAD(P)-binding Rossmann-like Domain"/>
    <property type="match status" value="1"/>
</dbReference>
<sequence length="347" mass="36853">MTASTMTNREVRLKARLKGLPTPEDFEIVSTSVPEAGAGEVLVRNHYFLVSASLRAMVSEGAEDVPGVPFPALNAGDALRGEALGEVIQAPAGSPLQPGDMVTHFKGWRDYAAVPVAQCYRVGQPLPEPVGYLGHMGHGWTAYAALTCAVQIRPGDTVFVSSAAGAIGSMAGQIARRLGARRVIGSTSSREKARRLVTELGYDAAVIRGDGRSFVSQLEDAAQGGIDVFVDMVAGEQLQAALAVAREGARFVIIGTLSGQLAATGTGRTAVVALDATQILLKRITMRGYSADDNSEAKREWSERFPEWLRTGAIKFPHTVIEGLDQAPIALRDTVHGHHLGTVFVKL</sequence>
<dbReference type="InterPro" id="IPR045010">
    <property type="entry name" value="MDR_fam"/>
</dbReference>
<dbReference type="InterPro" id="IPR011032">
    <property type="entry name" value="GroES-like_sf"/>
</dbReference>
<dbReference type="AlphaFoldDB" id="A0A494XS39"/>
<dbReference type="PANTHER" id="PTHR43205">
    <property type="entry name" value="PROSTAGLANDIN REDUCTASE"/>
    <property type="match status" value="1"/>
</dbReference>
<proteinExistence type="predicted"/>
<dbReference type="SMART" id="SM00829">
    <property type="entry name" value="PKS_ER"/>
    <property type="match status" value="1"/>
</dbReference>
<dbReference type="PANTHER" id="PTHR43205:SF7">
    <property type="entry name" value="PROSTAGLANDIN REDUCTASE 1"/>
    <property type="match status" value="1"/>
</dbReference>
<name>A0A494XS39_9BURK</name>
<keyword evidence="4" id="KW-1185">Reference proteome</keyword>
<dbReference type="Pfam" id="PF00107">
    <property type="entry name" value="ADH_zinc_N"/>
    <property type="match status" value="1"/>
</dbReference>
<dbReference type="SUPFAM" id="SSF51735">
    <property type="entry name" value="NAD(P)-binding Rossmann-fold domains"/>
    <property type="match status" value="1"/>
</dbReference>